<organism evidence="2 3">
    <name type="scientific">Mycolicibacterium insubricum</name>
    <dbReference type="NCBI Taxonomy" id="444597"/>
    <lineage>
        <taxon>Bacteria</taxon>
        <taxon>Bacillati</taxon>
        <taxon>Actinomycetota</taxon>
        <taxon>Actinomycetes</taxon>
        <taxon>Mycobacteriales</taxon>
        <taxon>Mycobacteriaceae</taxon>
        <taxon>Mycolicibacterium</taxon>
    </lineage>
</organism>
<dbReference type="Gene3D" id="3.30.565.10">
    <property type="entry name" value="Histidine kinase-like ATPase, C-terminal domain"/>
    <property type="match status" value="1"/>
</dbReference>
<keyword evidence="3" id="KW-1185">Reference proteome</keyword>
<proteinExistence type="predicted"/>
<evidence type="ECO:0000313" key="2">
    <source>
        <dbReference type="EMBL" id="ORA69759.1"/>
    </source>
</evidence>
<gene>
    <name evidence="2" type="ORF">BST26_12900</name>
</gene>
<evidence type="ECO:0000313" key="3">
    <source>
        <dbReference type="Proteomes" id="UP000192801"/>
    </source>
</evidence>
<dbReference type="STRING" id="444597.BST26_12900"/>
<accession>A0A1X0DC28</accession>
<name>A0A1X0DC28_9MYCO</name>
<feature type="domain" description="Histidine kinase/HSP90-like ATPase" evidence="1">
    <location>
        <begin position="23"/>
        <end position="74"/>
    </location>
</feature>
<comment type="caution">
    <text evidence="2">The sequence shown here is derived from an EMBL/GenBank/DDBJ whole genome shotgun (WGS) entry which is preliminary data.</text>
</comment>
<evidence type="ECO:0000259" key="1">
    <source>
        <dbReference type="Pfam" id="PF13581"/>
    </source>
</evidence>
<dbReference type="Proteomes" id="UP000192801">
    <property type="component" value="Unassembled WGS sequence"/>
</dbReference>
<dbReference type="InterPro" id="IPR003594">
    <property type="entry name" value="HATPase_dom"/>
</dbReference>
<dbReference type="RefSeq" id="WP_083031439.1">
    <property type="nucleotide sequence ID" value="NZ_AP022618.1"/>
</dbReference>
<dbReference type="Pfam" id="PF13581">
    <property type="entry name" value="HATPase_c_2"/>
    <property type="match status" value="1"/>
</dbReference>
<sequence length="144" mass="14898">MGHEEFFATPPCPGSRSVEIKVAARVENLATVRAVVAAIATSEDFDLDAVADLRLAVDEACTALIGAALPDAELLLVIDPREDALLITASTNHGGGAAVAPGTFSWHVMSSLVDEVTTQPPRDGAEQAGGAAISLLTRRASHLQ</sequence>
<dbReference type="InterPro" id="IPR036890">
    <property type="entry name" value="HATPase_C_sf"/>
</dbReference>
<dbReference type="OrthoDB" id="3694612at2"/>
<reference evidence="2 3" key="1">
    <citation type="submission" date="2016-12" db="EMBL/GenBank/DDBJ databases">
        <title>The new phylogeny of genus Mycobacterium.</title>
        <authorList>
            <person name="Tortoli E."/>
            <person name="Trovato A."/>
            <person name="Cirillo D.M."/>
        </authorList>
    </citation>
    <scope>NUCLEOTIDE SEQUENCE [LARGE SCALE GENOMIC DNA]</scope>
    <source>
        <strain evidence="2 3">DSM 45130</strain>
    </source>
</reference>
<protein>
    <submittedName>
        <fullName evidence="2">Anti-sigma factor</fullName>
    </submittedName>
</protein>
<dbReference type="EMBL" id="MVHS01000029">
    <property type="protein sequence ID" value="ORA69759.1"/>
    <property type="molecule type" value="Genomic_DNA"/>
</dbReference>
<dbReference type="AlphaFoldDB" id="A0A1X0DC28"/>